<reference evidence="4" key="1">
    <citation type="journal article" date="2023" name="Science">
        <title>Genome structures resolve the early diversification of teleost fishes.</title>
        <authorList>
            <person name="Parey E."/>
            <person name="Louis A."/>
            <person name="Montfort J."/>
            <person name="Bouchez O."/>
            <person name="Roques C."/>
            <person name="Iampietro C."/>
            <person name="Lluch J."/>
            <person name="Castinel A."/>
            <person name="Donnadieu C."/>
            <person name="Desvignes T."/>
            <person name="Floi Bucao C."/>
            <person name="Jouanno E."/>
            <person name="Wen M."/>
            <person name="Mejri S."/>
            <person name="Dirks R."/>
            <person name="Jansen H."/>
            <person name="Henkel C."/>
            <person name="Chen W.J."/>
            <person name="Zahm M."/>
            <person name="Cabau C."/>
            <person name="Klopp C."/>
            <person name="Thompson A.W."/>
            <person name="Robinson-Rechavi M."/>
            <person name="Braasch I."/>
            <person name="Lecointre G."/>
            <person name="Bobe J."/>
            <person name="Postlethwait J.H."/>
            <person name="Berthelot C."/>
            <person name="Roest Crollius H."/>
            <person name="Guiguen Y."/>
        </authorList>
    </citation>
    <scope>NUCLEOTIDE SEQUENCE</scope>
    <source>
        <strain evidence="4">NC1722</strain>
    </source>
</reference>
<sequence>MADVNCNTNVANAELESATYSEAEDVSNGFPESTVLDEVEILDLNSILPCNEGSEDTWLYVPPKARLWTEFSLGPLQWSRQVLDSPRPEVEAAKRSLCHRLAQAHRWRGVLASRASPVRPPVVGVSPLCSSYTPCSKPALTERTVSPSSSSQSLLNLTPAANRKDCSGLAERSPSFLYHSANQSAGRRILPLSRQSSVDSELSTSEVEDDSFSMGYKLQDLTDVQIMARLQEESLRQDYASISVSVNRRSSSFSFRPRRPVSSPLDLASEEEYDHMPPTEPRMGRATPLQRGLSHSLSFSGARDCRRSPSAPQYLSSLSYQQNCSPAPPGYMPDLLSQSYRASRGSPVGNHTEYEYKLQQSMPNLVRAPSMPSVPSMLCTPNFSNHHTSSPSPMRNSLSFDSSNGLARLQSSIPSPGQLQHRVHSMGSFSGSARPPLKATAYVSPTIQGPVTAAPTAASLHSSIPLPNKPGALPPMARSALPRPGSFIGPGGTPAAEPHSLCAVCSRRQRASQHSAPCGMGAGETDAIE</sequence>
<feature type="compositionally biased region" description="Low complexity" evidence="3">
    <location>
        <begin position="253"/>
        <end position="264"/>
    </location>
</feature>
<organism evidence="4 5">
    <name type="scientific">Aldrovandia affinis</name>
    <dbReference type="NCBI Taxonomy" id="143900"/>
    <lineage>
        <taxon>Eukaryota</taxon>
        <taxon>Metazoa</taxon>
        <taxon>Chordata</taxon>
        <taxon>Craniata</taxon>
        <taxon>Vertebrata</taxon>
        <taxon>Euteleostomi</taxon>
        <taxon>Actinopterygii</taxon>
        <taxon>Neopterygii</taxon>
        <taxon>Teleostei</taxon>
        <taxon>Notacanthiformes</taxon>
        <taxon>Halosauridae</taxon>
        <taxon>Aldrovandia</taxon>
    </lineage>
</organism>
<dbReference type="GO" id="GO:0031116">
    <property type="term" value="P:positive regulation of microtubule polymerization"/>
    <property type="evidence" value="ECO:0007669"/>
    <property type="project" value="TreeGrafter"/>
</dbReference>
<dbReference type="AlphaFoldDB" id="A0AAD7SRL9"/>
<comment type="similarity">
    <text evidence="1">Belongs to the SLAIN motif-containing family.</text>
</comment>
<feature type="region of interest" description="Disordered" evidence="3">
    <location>
        <begin position="465"/>
        <end position="493"/>
    </location>
</feature>
<evidence type="ECO:0008006" key="6">
    <source>
        <dbReference type="Google" id="ProtNLM"/>
    </source>
</evidence>
<comment type="caution">
    <text evidence="4">The sequence shown here is derived from an EMBL/GenBank/DDBJ whole genome shotgun (WGS) entry which is preliminary data.</text>
</comment>
<dbReference type="GO" id="GO:0031122">
    <property type="term" value="P:cytoplasmic microtubule organization"/>
    <property type="evidence" value="ECO:0007669"/>
    <property type="project" value="TreeGrafter"/>
</dbReference>
<keyword evidence="2" id="KW-0175">Coiled coil</keyword>
<dbReference type="PANTHER" id="PTHR22406">
    <property type="entry name" value="NASCENT POLYPEPTIDE-ASSOCIATED COMPLEX SUBUNIT ALPHA, MUSCLE-SPECIFIC FORM"/>
    <property type="match status" value="1"/>
</dbReference>
<dbReference type="Pfam" id="PF15301">
    <property type="entry name" value="SLAIN"/>
    <property type="match status" value="1"/>
</dbReference>
<keyword evidence="5" id="KW-1185">Reference proteome</keyword>
<dbReference type="EMBL" id="JAINUG010000039">
    <property type="protein sequence ID" value="KAJ8407350.1"/>
    <property type="molecule type" value="Genomic_DNA"/>
</dbReference>
<feature type="region of interest" description="Disordered" evidence="3">
    <location>
        <begin position="253"/>
        <end position="287"/>
    </location>
</feature>
<dbReference type="Proteomes" id="UP001221898">
    <property type="component" value="Unassembled WGS sequence"/>
</dbReference>
<evidence type="ECO:0000256" key="1">
    <source>
        <dbReference type="ARBA" id="ARBA00006652"/>
    </source>
</evidence>
<evidence type="ECO:0000313" key="4">
    <source>
        <dbReference type="EMBL" id="KAJ8407350.1"/>
    </source>
</evidence>
<evidence type="ECO:0000256" key="2">
    <source>
        <dbReference type="ARBA" id="ARBA00023054"/>
    </source>
</evidence>
<accession>A0AAD7SRL9</accession>
<protein>
    <recommendedName>
        <fullName evidence="6">SLAIN motif-containing protein 1</fullName>
    </recommendedName>
</protein>
<dbReference type="PANTHER" id="PTHR22406:SF2">
    <property type="entry name" value="SLAIN MOTIF-CONTAINING PROTEIN 1"/>
    <property type="match status" value="1"/>
</dbReference>
<dbReference type="InterPro" id="IPR026179">
    <property type="entry name" value="Slain"/>
</dbReference>
<evidence type="ECO:0000313" key="5">
    <source>
        <dbReference type="Proteomes" id="UP001221898"/>
    </source>
</evidence>
<dbReference type="GO" id="GO:0035371">
    <property type="term" value="C:microtubule plus-end"/>
    <property type="evidence" value="ECO:0007669"/>
    <property type="project" value="TreeGrafter"/>
</dbReference>
<dbReference type="GO" id="GO:0007020">
    <property type="term" value="P:microtubule nucleation"/>
    <property type="evidence" value="ECO:0007669"/>
    <property type="project" value="TreeGrafter"/>
</dbReference>
<proteinExistence type="inferred from homology"/>
<name>A0AAD7SRL9_9TELE</name>
<evidence type="ECO:0000256" key="3">
    <source>
        <dbReference type="SAM" id="MobiDB-lite"/>
    </source>
</evidence>
<gene>
    <name evidence="4" type="ORF">AAFF_G00279240</name>
</gene>